<dbReference type="InterPro" id="IPR050316">
    <property type="entry name" value="Tyrosinase/Hemocyanin"/>
</dbReference>
<dbReference type="PROSITE" id="PS00498">
    <property type="entry name" value="TYROSINASE_2"/>
    <property type="match status" value="1"/>
</dbReference>
<dbReference type="PANTHER" id="PTHR11474:SF21">
    <property type="entry name" value="SHKT DOMAIN-CONTAINING PROTEIN"/>
    <property type="match status" value="1"/>
</dbReference>
<evidence type="ECO:0000313" key="6">
    <source>
        <dbReference type="Proteomes" id="UP000024635"/>
    </source>
</evidence>
<sequence>MHIIDDKSFTKWTSYLSKLPDNLGNSAKTITELSRSNSIGCFLVPVEYKEETVVFLESTFFFLGLKIKEEMVLLGLLALALVAHAAEGPCDSAPNPAAKAFCLQLHKWDEQARAQANKKKIALPPGVLGGGKGIAAELAPIASSIYQCMDLQCMCNYLRGQLAANGQCSLPNGQMLRKAIRKEYRMMTDDERQRYHAALQTLKQNGEYDRISRIHSHSTKVGGAHSGPAFLPWHREYSKRMEFAIRQIDPSLYLPYWDSTMDGRLAHPPDSVLFTDALAGGTDAQGYVNGGPYLTFRTLEGQPHIKRAVGKQGQTMKDSDIDWVMRQTQVDQVMAFSAPRQGCPFRTDYNCLEYTHGNGHIFVGGDMFNTATSANDPLFYLHHCFIDYIWEQWRQQRQTRADRETLYPPDNQLCSSPQHFAASQMMPFSPMRNIDGLSNKYTDNLYEYAPRPTCSQGRDCGSRFLFCDFSHGAPVCVAKIRLGAACTGYTQGENPCYNGACVGGRCAATGPMEPPTLPPPPIVTAAPVIVAPQETCFNENECCGTWAAKGECTRNVGYMGEWCRASCGLCRPQYRLADDCSDRHTNCDIWSRSGECTNNALWMAENCRKSCGKCTQTRAATCGGGQVARPAAQPQPVCENSEGCYNENVCCPHWALFGECRKSAAWMACNCRVSCGHCYPDDYNYGSCVDYHRECPGWARLGECEKNPWMSENCRASCRTCYSQWDLRDMCRGAVGTVAPVAQRRPQPSNGNSWVPSETGPDIFDDSWGMGWGNGMGGGPRSPRWEAPSPRWGWFPRKKRE</sequence>
<feature type="domain" description="ShKT" evidence="4">
    <location>
        <begin position="536"/>
        <end position="570"/>
    </location>
</feature>
<feature type="domain" description="ShKT" evidence="4">
    <location>
        <begin position="580"/>
        <end position="614"/>
    </location>
</feature>
<feature type="disulfide bond" evidence="2">
    <location>
        <begin position="536"/>
        <end position="570"/>
    </location>
</feature>
<dbReference type="Pfam" id="PF00264">
    <property type="entry name" value="Tyrosinase"/>
    <property type="match status" value="1"/>
</dbReference>
<feature type="disulfide bond" evidence="2">
    <location>
        <begin position="580"/>
        <end position="614"/>
    </location>
</feature>
<keyword evidence="6" id="KW-1185">Reference proteome</keyword>
<feature type="domain" description="ShKT" evidence="4">
    <location>
        <begin position="688"/>
        <end position="721"/>
    </location>
</feature>
<feature type="compositionally biased region" description="Gly residues" evidence="3">
    <location>
        <begin position="771"/>
        <end position="780"/>
    </location>
</feature>
<keyword evidence="1" id="KW-0479">Metal-binding</keyword>
<comment type="caution">
    <text evidence="2">Lacks conserved residue(s) required for the propagation of feature annotation.</text>
</comment>
<dbReference type="Pfam" id="PF01549">
    <property type="entry name" value="ShK"/>
    <property type="match status" value="4"/>
</dbReference>
<dbReference type="PROSITE" id="PS51670">
    <property type="entry name" value="SHKT"/>
    <property type="match status" value="4"/>
</dbReference>
<dbReference type="InterPro" id="IPR003582">
    <property type="entry name" value="ShKT_dom"/>
</dbReference>
<accession>A0A016VBJ0</accession>
<dbReference type="SMART" id="SM00254">
    <property type="entry name" value="ShKT"/>
    <property type="match status" value="4"/>
</dbReference>
<evidence type="ECO:0000256" key="3">
    <source>
        <dbReference type="SAM" id="MobiDB-lite"/>
    </source>
</evidence>
<dbReference type="AlphaFoldDB" id="A0A016VBJ0"/>
<evidence type="ECO:0000256" key="1">
    <source>
        <dbReference type="ARBA" id="ARBA00022723"/>
    </source>
</evidence>
<dbReference type="OrthoDB" id="6132182at2759"/>
<dbReference type="PRINTS" id="PR00092">
    <property type="entry name" value="TYROSINASE"/>
</dbReference>
<dbReference type="InterPro" id="IPR008922">
    <property type="entry name" value="Di-copper_centre_dom_sf"/>
</dbReference>
<comment type="caution">
    <text evidence="5">The sequence shown here is derived from an EMBL/GenBank/DDBJ whole genome shotgun (WGS) entry which is preliminary data.</text>
</comment>
<organism evidence="5 6">
    <name type="scientific">Ancylostoma ceylanicum</name>
    <dbReference type="NCBI Taxonomy" id="53326"/>
    <lineage>
        <taxon>Eukaryota</taxon>
        <taxon>Metazoa</taxon>
        <taxon>Ecdysozoa</taxon>
        <taxon>Nematoda</taxon>
        <taxon>Chromadorea</taxon>
        <taxon>Rhabditida</taxon>
        <taxon>Rhabditina</taxon>
        <taxon>Rhabditomorpha</taxon>
        <taxon>Strongyloidea</taxon>
        <taxon>Ancylostomatidae</taxon>
        <taxon>Ancylostomatinae</taxon>
        <taxon>Ancylostoma</taxon>
    </lineage>
</organism>
<proteinExistence type="predicted"/>
<feature type="region of interest" description="Disordered" evidence="3">
    <location>
        <begin position="771"/>
        <end position="801"/>
    </location>
</feature>
<gene>
    <name evidence="5" type="primary">Acey_s0012.g1647</name>
    <name evidence="5" type="ORF">Y032_0012g1647</name>
</gene>
<evidence type="ECO:0000256" key="2">
    <source>
        <dbReference type="PROSITE-ProRule" id="PRU01005"/>
    </source>
</evidence>
<dbReference type="Proteomes" id="UP000024635">
    <property type="component" value="Unassembled WGS sequence"/>
</dbReference>
<protein>
    <recommendedName>
        <fullName evidence="4">ShKT domain-containing protein</fullName>
    </recommendedName>
</protein>
<dbReference type="PANTHER" id="PTHR11474">
    <property type="entry name" value="TYROSINASE FAMILY MEMBER"/>
    <property type="match status" value="1"/>
</dbReference>
<feature type="domain" description="ShKT" evidence="4">
    <location>
        <begin position="644"/>
        <end position="678"/>
    </location>
</feature>
<name>A0A016VBJ0_9BILA</name>
<dbReference type="EMBL" id="JARK01001348">
    <property type="protein sequence ID" value="EYC25019.1"/>
    <property type="molecule type" value="Genomic_DNA"/>
</dbReference>
<dbReference type="InterPro" id="IPR002227">
    <property type="entry name" value="Tyrosinase_Cu-bd"/>
</dbReference>
<feature type="disulfide bond" evidence="2">
    <location>
        <begin position="644"/>
        <end position="678"/>
    </location>
</feature>
<dbReference type="SUPFAM" id="SSF48056">
    <property type="entry name" value="Di-copper centre-containing domain"/>
    <property type="match status" value="1"/>
</dbReference>
<dbReference type="Gene3D" id="1.10.10.1940">
    <property type="match status" value="1"/>
</dbReference>
<dbReference type="Gene3D" id="1.10.1280.10">
    <property type="entry name" value="Di-copper center containing domain from catechol oxidase"/>
    <property type="match status" value="1"/>
</dbReference>
<dbReference type="GO" id="GO:0046872">
    <property type="term" value="F:metal ion binding"/>
    <property type="evidence" value="ECO:0007669"/>
    <property type="project" value="UniProtKB-KW"/>
</dbReference>
<evidence type="ECO:0000313" key="5">
    <source>
        <dbReference type="EMBL" id="EYC25019.1"/>
    </source>
</evidence>
<dbReference type="GO" id="GO:0016491">
    <property type="term" value="F:oxidoreductase activity"/>
    <property type="evidence" value="ECO:0007669"/>
    <property type="project" value="InterPro"/>
</dbReference>
<keyword evidence="2" id="KW-1015">Disulfide bond</keyword>
<reference evidence="6" key="1">
    <citation type="journal article" date="2015" name="Nat. Genet.">
        <title>The genome and transcriptome of the zoonotic hookworm Ancylostoma ceylanicum identify infection-specific gene families.</title>
        <authorList>
            <person name="Schwarz E.M."/>
            <person name="Hu Y."/>
            <person name="Antoshechkin I."/>
            <person name="Miller M.M."/>
            <person name="Sternberg P.W."/>
            <person name="Aroian R.V."/>
        </authorList>
    </citation>
    <scope>NUCLEOTIDE SEQUENCE</scope>
    <source>
        <strain evidence="6">HY135</strain>
    </source>
</reference>
<evidence type="ECO:0000259" key="4">
    <source>
        <dbReference type="PROSITE" id="PS51670"/>
    </source>
</evidence>